<gene>
    <name evidence="2" type="ORF">GCM10023213_29500</name>
</gene>
<accession>A0ABP9PCT3</accession>
<proteinExistence type="predicted"/>
<dbReference type="InterPro" id="IPR010496">
    <property type="entry name" value="AL/BT2_dom"/>
</dbReference>
<dbReference type="EMBL" id="BAABIA010000005">
    <property type="protein sequence ID" value="GAA5142844.1"/>
    <property type="molecule type" value="Genomic_DNA"/>
</dbReference>
<organism evidence="2 3">
    <name type="scientific">Prosthecobacter algae</name>
    <dbReference type="NCBI Taxonomy" id="1144682"/>
    <lineage>
        <taxon>Bacteria</taxon>
        <taxon>Pseudomonadati</taxon>
        <taxon>Verrucomicrobiota</taxon>
        <taxon>Verrucomicrobiia</taxon>
        <taxon>Verrucomicrobiales</taxon>
        <taxon>Verrucomicrobiaceae</taxon>
        <taxon>Prosthecobacter</taxon>
    </lineage>
</organism>
<evidence type="ECO:0000313" key="3">
    <source>
        <dbReference type="Proteomes" id="UP001499852"/>
    </source>
</evidence>
<comment type="caution">
    <text evidence="2">The sequence shown here is derived from an EMBL/GenBank/DDBJ whole genome shotgun (WGS) entry which is preliminary data.</text>
</comment>
<sequence length="100" mass="10842">MESGAVVGKTVPNTGNSFLCTAKKYGDFILELEFKVDPSMNSGIQFRSNYYTQETEVEIAGKRRNFQPTACMVTSLKLTRAPAPSPVVCMMKAVAAGSLI</sequence>
<evidence type="ECO:0000259" key="1">
    <source>
        <dbReference type="Pfam" id="PF06439"/>
    </source>
</evidence>
<protein>
    <recommendedName>
        <fullName evidence="1">3-keto-alpha-glucoside-1,2-lyase/3-keto-2-hydroxy-glucal hydratase domain-containing protein</fullName>
    </recommendedName>
</protein>
<dbReference type="RefSeq" id="WP_345737135.1">
    <property type="nucleotide sequence ID" value="NZ_BAABIA010000005.1"/>
</dbReference>
<keyword evidence="3" id="KW-1185">Reference proteome</keyword>
<reference evidence="3" key="1">
    <citation type="journal article" date="2019" name="Int. J. Syst. Evol. Microbiol.">
        <title>The Global Catalogue of Microorganisms (GCM) 10K type strain sequencing project: providing services to taxonomists for standard genome sequencing and annotation.</title>
        <authorList>
            <consortium name="The Broad Institute Genomics Platform"/>
            <consortium name="The Broad Institute Genome Sequencing Center for Infectious Disease"/>
            <person name="Wu L."/>
            <person name="Ma J."/>
        </authorList>
    </citation>
    <scope>NUCLEOTIDE SEQUENCE [LARGE SCALE GENOMIC DNA]</scope>
    <source>
        <strain evidence="3">JCM 18053</strain>
    </source>
</reference>
<name>A0ABP9PCT3_9BACT</name>
<dbReference type="Gene3D" id="2.60.120.560">
    <property type="entry name" value="Exo-inulinase, domain 1"/>
    <property type="match status" value="1"/>
</dbReference>
<feature type="domain" description="3-keto-alpha-glucoside-1,2-lyase/3-keto-2-hydroxy-glucal hydratase" evidence="1">
    <location>
        <begin position="2"/>
        <end position="69"/>
    </location>
</feature>
<dbReference type="Pfam" id="PF06439">
    <property type="entry name" value="3keto-disac_hyd"/>
    <property type="match status" value="1"/>
</dbReference>
<dbReference type="Proteomes" id="UP001499852">
    <property type="component" value="Unassembled WGS sequence"/>
</dbReference>
<evidence type="ECO:0000313" key="2">
    <source>
        <dbReference type="EMBL" id="GAA5142844.1"/>
    </source>
</evidence>